<keyword evidence="2" id="KW-1185">Reference proteome</keyword>
<dbReference type="Proteomes" id="UP001162992">
    <property type="component" value="Chromosome 14"/>
</dbReference>
<evidence type="ECO:0000313" key="1">
    <source>
        <dbReference type="EMBL" id="KAJ7531259.1"/>
    </source>
</evidence>
<proteinExistence type="predicted"/>
<evidence type="ECO:0000313" key="2">
    <source>
        <dbReference type="Proteomes" id="UP001162992"/>
    </source>
</evidence>
<dbReference type="EMBL" id="CM055105">
    <property type="protein sequence ID" value="KAJ7531259.1"/>
    <property type="molecule type" value="Genomic_DNA"/>
</dbReference>
<comment type="caution">
    <text evidence="1">The sequence shown here is derived from an EMBL/GenBank/DDBJ whole genome shotgun (WGS) entry which is preliminary data.</text>
</comment>
<organism evidence="1 2">
    <name type="scientific">Diphasiastrum complanatum</name>
    <name type="common">Issler's clubmoss</name>
    <name type="synonym">Lycopodium complanatum</name>
    <dbReference type="NCBI Taxonomy" id="34168"/>
    <lineage>
        <taxon>Eukaryota</taxon>
        <taxon>Viridiplantae</taxon>
        <taxon>Streptophyta</taxon>
        <taxon>Embryophyta</taxon>
        <taxon>Tracheophyta</taxon>
        <taxon>Lycopodiopsida</taxon>
        <taxon>Lycopodiales</taxon>
        <taxon>Lycopodiaceae</taxon>
        <taxon>Lycopodioideae</taxon>
        <taxon>Diphasiastrum</taxon>
    </lineage>
</organism>
<sequence>MDQTGKRSTNQTANSKPHLQPKTSILRPLIAAHNRIPAVCGLQSLSTACLHQFLRYQIISIYFRPVTILWSVSSVYSQKLDLHAAYKPFCNCLPQVFVWPSLWFQILVVYLQQPPQVYDMTVFTDLMWQPIVEKQVTSNKGKAIGTLRHS</sequence>
<reference evidence="2" key="1">
    <citation type="journal article" date="2024" name="Proc. Natl. Acad. Sci. U.S.A.">
        <title>Extraordinary preservation of gene collinearity over three hundred million years revealed in homosporous lycophytes.</title>
        <authorList>
            <person name="Li C."/>
            <person name="Wickell D."/>
            <person name="Kuo L.Y."/>
            <person name="Chen X."/>
            <person name="Nie B."/>
            <person name="Liao X."/>
            <person name="Peng D."/>
            <person name="Ji J."/>
            <person name="Jenkins J."/>
            <person name="Williams M."/>
            <person name="Shu S."/>
            <person name="Plott C."/>
            <person name="Barry K."/>
            <person name="Rajasekar S."/>
            <person name="Grimwood J."/>
            <person name="Han X."/>
            <person name="Sun S."/>
            <person name="Hou Z."/>
            <person name="He W."/>
            <person name="Dai G."/>
            <person name="Sun C."/>
            <person name="Schmutz J."/>
            <person name="Leebens-Mack J.H."/>
            <person name="Li F.W."/>
            <person name="Wang L."/>
        </authorList>
    </citation>
    <scope>NUCLEOTIDE SEQUENCE [LARGE SCALE GENOMIC DNA]</scope>
    <source>
        <strain evidence="2">cv. PW_Plant_1</strain>
    </source>
</reference>
<accession>A0ACC2BN96</accession>
<gene>
    <name evidence="1" type="ORF">O6H91_14G038100</name>
</gene>
<name>A0ACC2BN96_DIPCM</name>
<protein>
    <submittedName>
        <fullName evidence="1">Uncharacterized protein</fullName>
    </submittedName>
</protein>